<dbReference type="Pfam" id="PF01095">
    <property type="entry name" value="Pectinesterase"/>
    <property type="match status" value="1"/>
</dbReference>
<feature type="active site" evidence="4">
    <location>
        <position position="180"/>
    </location>
</feature>
<accession>A0A2S1YQ95</accession>
<evidence type="ECO:0000256" key="4">
    <source>
        <dbReference type="PROSITE-ProRule" id="PRU10040"/>
    </source>
</evidence>
<keyword evidence="3 5" id="KW-0063">Aspartyl esterase</keyword>
<dbReference type="InterPro" id="IPR000070">
    <property type="entry name" value="Pectinesterase_cat"/>
</dbReference>
<comment type="pathway">
    <text evidence="5">Glycan metabolism; pectin degradation; 2-dehydro-3-deoxy-D-gluconate from pectin: step 1/5.</text>
</comment>
<feature type="signal peptide" evidence="5">
    <location>
        <begin position="1"/>
        <end position="21"/>
    </location>
</feature>
<evidence type="ECO:0000256" key="5">
    <source>
        <dbReference type="RuleBase" id="RU000589"/>
    </source>
</evidence>
<protein>
    <recommendedName>
        <fullName evidence="5">Pectinesterase</fullName>
        <ecNumber evidence="5">3.1.1.11</ecNumber>
    </recommendedName>
</protein>
<keyword evidence="5" id="KW-0732">Signal</keyword>
<reference evidence="7 8" key="1">
    <citation type="submission" date="2018-05" db="EMBL/GenBank/DDBJ databases">
        <title>Genome sequencing of Flavobacterium sp. HYN0056.</title>
        <authorList>
            <person name="Yi H."/>
            <person name="Baek C."/>
        </authorList>
    </citation>
    <scope>NUCLEOTIDE SEQUENCE [LARGE SCALE GENOMIC DNA]</scope>
    <source>
        <strain evidence="7 8">HYN0056</strain>
    </source>
</reference>
<dbReference type="InterPro" id="IPR012334">
    <property type="entry name" value="Pectin_lyas_fold"/>
</dbReference>
<dbReference type="UniPathway" id="UPA00545">
    <property type="reaction ID" value="UER00823"/>
</dbReference>
<organism evidence="7 8">
    <name type="scientific">Flavobacterium crocinum</name>
    <dbReference type="NCBI Taxonomy" id="2183896"/>
    <lineage>
        <taxon>Bacteria</taxon>
        <taxon>Pseudomonadati</taxon>
        <taxon>Bacteroidota</taxon>
        <taxon>Flavobacteriia</taxon>
        <taxon>Flavobacteriales</taxon>
        <taxon>Flavobacteriaceae</taxon>
        <taxon>Flavobacterium</taxon>
    </lineage>
</organism>
<dbReference type="EC" id="3.1.1.11" evidence="5"/>
<dbReference type="KEGG" id="fcr:HYN56_19285"/>
<dbReference type="PROSITE" id="PS00503">
    <property type="entry name" value="PECTINESTERASE_2"/>
    <property type="match status" value="1"/>
</dbReference>
<dbReference type="PANTHER" id="PTHR31321">
    <property type="entry name" value="ACYL-COA THIOESTER HYDROLASE YBHC-RELATED"/>
    <property type="match status" value="1"/>
</dbReference>
<proteinExistence type="inferred from homology"/>
<evidence type="ECO:0000256" key="1">
    <source>
        <dbReference type="ARBA" id="ARBA00008891"/>
    </source>
</evidence>
<dbReference type="OrthoDB" id="9804686at2"/>
<name>A0A2S1YQ95_9FLAO</name>
<keyword evidence="8" id="KW-1185">Reference proteome</keyword>
<dbReference type="Proteomes" id="UP000245250">
    <property type="component" value="Chromosome"/>
</dbReference>
<dbReference type="GO" id="GO:0042545">
    <property type="term" value="P:cell wall modification"/>
    <property type="evidence" value="ECO:0007669"/>
    <property type="project" value="UniProtKB-UniRule"/>
</dbReference>
<evidence type="ECO:0000256" key="2">
    <source>
        <dbReference type="ARBA" id="ARBA00022801"/>
    </source>
</evidence>
<comment type="catalytic activity">
    <reaction evidence="5">
        <text>[(1-&gt;4)-alpha-D-galacturonosyl methyl ester](n) + n H2O = [(1-&gt;4)-alpha-D-galacturonosyl](n) + n methanol + n H(+)</text>
        <dbReference type="Rhea" id="RHEA:22380"/>
        <dbReference type="Rhea" id="RHEA-COMP:14570"/>
        <dbReference type="Rhea" id="RHEA-COMP:14573"/>
        <dbReference type="ChEBI" id="CHEBI:15377"/>
        <dbReference type="ChEBI" id="CHEBI:15378"/>
        <dbReference type="ChEBI" id="CHEBI:17790"/>
        <dbReference type="ChEBI" id="CHEBI:140522"/>
        <dbReference type="ChEBI" id="CHEBI:140523"/>
        <dbReference type="EC" id="3.1.1.11"/>
    </reaction>
</comment>
<dbReference type="AlphaFoldDB" id="A0A2S1YQ95"/>
<dbReference type="GO" id="GO:0009279">
    <property type="term" value="C:cell outer membrane"/>
    <property type="evidence" value="ECO:0007669"/>
    <property type="project" value="TreeGrafter"/>
</dbReference>
<feature type="chain" id="PRO_5015375134" description="Pectinesterase" evidence="5">
    <location>
        <begin position="22"/>
        <end position="323"/>
    </location>
</feature>
<dbReference type="PANTHER" id="PTHR31321:SF57">
    <property type="entry name" value="PECTINESTERASE 53-RELATED"/>
    <property type="match status" value="1"/>
</dbReference>
<dbReference type="PROSITE" id="PS00800">
    <property type="entry name" value="PECTINESTERASE_1"/>
    <property type="match status" value="1"/>
</dbReference>
<evidence type="ECO:0000313" key="7">
    <source>
        <dbReference type="EMBL" id="AWK06257.1"/>
    </source>
</evidence>
<evidence type="ECO:0000256" key="3">
    <source>
        <dbReference type="ARBA" id="ARBA00023085"/>
    </source>
</evidence>
<dbReference type="Gene3D" id="2.160.20.10">
    <property type="entry name" value="Single-stranded right-handed beta-helix, Pectin lyase-like"/>
    <property type="match status" value="1"/>
</dbReference>
<dbReference type="InterPro" id="IPR033131">
    <property type="entry name" value="Pectinesterase_Asp_AS"/>
</dbReference>
<dbReference type="SUPFAM" id="SSF51126">
    <property type="entry name" value="Pectin lyase-like"/>
    <property type="match status" value="1"/>
</dbReference>
<evidence type="ECO:0000313" key="8">
    <source>
        <dbReference type="Proteomes" id="UP000245250"/>
    </source>
</evidence>
<dbReference type="InterPro" id="IPR011050">
    <property type="entry name" value="Pectin_lyase_fold/virulence"/>
</dbReference>
<keyword evidence="2 5" id="KW-0378">Hydrolase</keyword>
<sequence length="323" mass="36220">MKKNITLIFCFFLFFASFSNAWSAVVQDTITVSLDGSADFISIQEAITACGAFPSNPKTIFIKKGIYKEKIIIDSFNSNISLIGESKDQTIISFNNYNGQPDIGTFTSYTLKILADNISLQNITIENTAGAVGQAVALHVEGDYFKASNCKFLGNQDTLYTAGENRRHYFNNCYIEGTTDYIFGSATAIFDNCTLYSKANSYITAANTSKNSKYGFVFLNCKLLSAPNVRKVYLGRPWREYANVIFSSCFMDSHINPEGWHNWGKPESEKTAYYAEFKNYGPGALTTKRVKWSHLLSVEQNSRLTFNVIFKVENQWNLSSATP</sequence>
<feature type="domain" description="Pectinesterase catalytic" evidence="6">
    <location>
        <begin position="30"/>
        <end position="301"/>
    </location>
</feature>
<comment type="similarity">
    <text evidence="1">Belongs to the pectinesterase family.</text>
</comment>
<dbReference type="GO" id="GO:0045490">
    <property type="term" value="P:pectin catabolic process"/>
    <property type="evidence" value="ECO:0007669"/>
    <property type="project" value="UniProtKB-UniRule"/>
</dbReference>
<gene>
    <name evidence="7" type="ORF">HYN56_19285</name>
</gene>
<dbReference type="RefSeq" id="WP_109193674.1">
    <property type="nucleotide sequence ID" value="NZ_CP029255.1"/>
</dbReference>
<dbReference type="GO" id="GO:0030599">
    <property type="term" value="F:pectinesterase activity"/>
    <property type="evidence" value="ECO:0007669"/>
    <property type="project" value="UniProtKB-UniRule"/>
</dbReference>
<evidence type="ECO:0000259" key="6">
    <source>
        <dbReference type="Pfam" id="PF01095"/>
    </source>
</evidence>
<dbReference type="EMBL" id="CP029255">
    <property type="protein sequence ID" value="AWK06257.1"/>
    <property type="molecule type" value="Genomic_DNA"/>
</dbReference>
<dbReference type="InterPro" id="IPR018040">
    <property type="entry name" value="Pectinesterase_Tyr_AS"/>
</dbReference>